<reference evidence="2" key="1">
    <citation type="journal article" date="2021" name="Viruses">
        <title>Identification and Full Characterisation of Two Novel Crustacean Infecting Members of the Family Nudiviridae Provides Support for Two Subfamilies.</title>
        <authorList>
            <person name="Bateman K.S."/>
            <person name="Kerr R."/>
            <person name="Stentiford G.D."/>
            <person name="Bean T.P."/>
            <person name="Hooper C."/>
            <person name="Van Eynde B."/>
            <person name="Delbare D."/>
            <person name="Bojko J."/>
            <person name="Christiaens O."/>
            <person name="Taning C.N.T."/>
            <person name="Smagghe G."/>
            <person name="van Oers M.M."/>
            <person name="van Aerle R."/>
        </authorList>
    </citation>
    <scope>NUCLEOTIDE SEQUENCE</scope>
    <source>
        <strain evidence="2">AN2</strain>
    </source>
</reference>
<dbReference type="Pfam" id="PF04798">
    <property type="entry name" value="Baculo_19"/>
    <property type="match status" value="1"/>
</dbReference>
<dbReference type="InterPro" id="IPR006883">
    <property type="entry name" value="AcMNPV_PIF-4"/>
</dbReference>
<evidence type="ECO:0000313" key="2">
    <source>
        <dbReference type="EMBL" id="UBZ25675.1"/>
    </source>
</evidence>
<evidence type="ECO:0000256" key="1">
    <source>
        <dbReference type="SAM" id="Phobius"/>
    </source>
</evidence>
<sequence length="229" mass="26351">MLFTKSDYIIMIGSIVLLCIVLGVIISNNPRLVETAIEKSSAETKYNPTFFEIYEKSVDGVCNRLIIVKPFMWHIWAISGYVYLLNESNKSCPLNYTPAILTPSNKSESLSNQVFKDVCINKVYNDIVNSYITKIQPAIIKFEIEDLQQDLNKFTILDALNFLFTEYITMDKVEDPMKEIVRTNNHIDLNRIHCTADLTAKYSSTKLDTLSKHKLQAIIQKKKLREKLN</sequence>
<keyword evidence="3" id="KW-1185">Reference proteome</keyword>
<protein>
    <submittedName>
        <fullName evidence="2">PIF-4</fullName>
    </submittedName>
</protein>
<keyword evidence="1" id="KW-0812">Transmembrane</keyword>
<proteinExistence type="predicted"/>
<dbReference type="Proteomes" id="UP000830962">
    <property type="component" value="Segment"/>
</dbReference>
<dbReference type="EMBL" id="MZ311578">
    <property type="protein sequence ID" value="UBZ25675.1"/>
    <property type="molecule type" value="Genomic_DNA"/>
</dbReference>
<organism evidence="2 3">
    <name type="scientific">Carcinus maenas nudivirus</name>
    <dbReference type="NCBI Taxonomy" id="2880837"/>
    <lineage>
        <taxon>Viruses</taxon>
        <taxon>Viruses incertae sedis</taxon>
        <taxon>Naldaviricetes</taxon>
        <taxon>Lefavirales</taxon>
        <taxon>Nudiviridae</taxon>
        <taxon>Gammanudivirus</taxon>
        <taxon>Gammanudivirus cameanadis</taxon>
    </lineage>
</organism>
<keyword evidence="1" id="KW-1133">Transmembrane helix</keyword>
<name>A0AAE8Y594_9VIRU</name>
<evidence type="ECO:0000313" key="3">
    <source>
        <dbReference type="Proteomes" id="UP000830962"/>
    </source>
</evidence>
<feature type="transmembrane region" description="Helical" evidence="1">
    <location>
        <begin position="7"/>
        <end position="26"/>
    </location>
</feature>
<accession>A0AAE8Y594</accession>
<gene>
    <name evidence="2" type="ORF">CmNV_084</name>
</gene>
<keyword evidence="1" id="KW-0472">Membrane</keyword>